<proteinExistence type="predicted"/>
<dbReference type="OrthoDB" id="80936at2"/>
<evidence type="ECO:0000313" key="1">
    <source>
        <dbReference type="EMBL" id="SHE67656.1"/>
    </source>
</evidence>
<dbReference type="RefSeq" id="WP_073051370.1">
    <property type="nucleotide sequence ID" value="NZ_FQUP01000001.1"/>
</dbReference>
<name>A0A1M4VF77_9HYPH</name>
<protein>
    <recommendedName>
        <fullName evidence="3">GpW protein</fullName>
    </recommendedName>
</protein>
<organism evidence="1 2">
    <name type="scientific">Kaistia soli DSM 19436</name>
    <dbReference type="NCBI Taxonomy" id="1122133"/>
    <lineage>
        <taxon>Bacteria</taxon>
        <taxon>Pseudomonadati</taxon>
        <taxon>Pseudomonadota</taxon>
        <taxon>Alphaproteobacteria</taxon>
        <taxon>Hyphomicrobiales</taxon>
        <taxon>Kaistiaceae</taxon>
        <taxon>Kaistia</taxon>
    </lineage>
</organism>
<evidence type="ECO:0008006" key="3">
    <source>
        <dbReference type="Google" id="ProtNLM"/>
    </source>
</evidence>
<reference evidence="1 2" key="1">
    <citation type="submission" date="2016-11" db="EMBL/GenBank/DDBJ databases">
        <authorList>
            <person name="Jaros S."/>
            <person name="Januszkiewicz K."/>
            <person name="Wedrychowicz H."/>
        </authorList>
    </citation>
    <scope>NUCLEOTIDE SEQUENCE [LARGE SCALE GENOMIC DNA]</scope>
    <source>
        <strain evidence="1 2">DSM 19436</strain>
    </source>
</reference>
<dbReference type="Proteomes" id="UP000184485">
    <property type="component" value="Unassembled WGS sequence"/>
</dbReference>
<gene>
    <name evidence="1" type="ORF">SAMN02745157_0690</name>
</gene>
<dbReference type="STRING" id="1122133.SAMN02745157_0690"/>
<dbReference type="AlphaFoldDB" id="A0A1M4VF77"/>
<accession>A0A1M4VF77</accession>
<dbReference type="Pfam" id="PF19645">
    <property type="entry name" value="DUF6148"/>
    <property type="match status" value="1"/>
</dbReference>
<dbReference type="InterPro" id="IPR046146">
    <property type="entry name" value="DUF6148"/>
</dbReference>
<sequence>MPVIDLAMAQAQLAAWLEASAAVARNQEYRIGDRTLRRVDAAEIRNQIDYWEGKVLAASPRRSRTRYVVTQ</sequence>
<dbReference type="EMBL" id="FQUP01000001">
    <property type="protein sequence ID" value="SHE67656.1"/>
    <property type="molecule type" value="Genomic_DNA"/>
</dbReference>
<keyword evidence="2" id="KW-1185">Reference proteome</keyword>
<evidence type="ECO:0000313" key="2">
    <source>
        <dbReference type="Proteomes" id="UP000184485"/>
    </source>
</evidence>